<gene>
    <name evidence="1" type="ORF">SAMN04487950_4430</name>
</gene>
<name>A0A1I4JB18_9EURY</name>
<accession>A0A1I4JB18</accession>
<dbReference type="STRING" id="553466.SAMN04487950_4430"/>
<sequence>MTKYLVPVWSYNLLESISSKKNNNNVQVTDLRKKRLLKALSRPFIVDWSLYVH</sequence>
<dbReference type="Proteomes" id="UP000199607">
    <property type="component" value="Unassembled WGS sequence"/>
</dbReference>
<evidence type="ECO:0000313" key="1">
    <source>
        <dbReference type="EMBL" id="SFL63447.1"/>
    </source>
</evidence>
<organism evidence="1 2">
    <name type="scientific">Halogranum rubrum</name>
    <dbReference type="NCBI Taxonomy" id="553466"/>
    <lineage>
        <taxon>Archaea</taxon>
        <taxon>Methanobacteriati</taxon>
        <taxon>Methanobacteriota</taxon>
        <taxon>Stenosarchaea group</taxon>
        <taxon>Halobacteria</taxon>
        <taxon>Halobacteriales</taxon>
        <taxon>Haloferacaceae</taxon>
    </lineage>
</organism>
<evidence type="ECO:0000313" key="2">
    <source>
        <dbReference type="Proteomes" id="UP000199607"/>
    </source>
</evidence>
<dbReference type="AlphaFoldDB" id="A0A1I4JB18"/>
<protein>
    <submittedName>
        <fullName evidence="1">Uncharacterized protein</fullName>
    </submittedName>
</protein>
<keyword evidence="2" id="KW-1185">Reference proteome</keyword>
<reference evidence="2" key="1">
    <citation type="submission" date="2016-10" db="EMBL/GenBank/DDBJ databases">
        <authorList>
            <person name="Varghese N."/>
            <person name="Submissions S."/>
        </authorList>
    </citation>
    <scope>NUCLEOTIDE SEQUENCE [LARGE SCALE GENOMIC DNA]</scope>
    <source>
        <strain evidence="2">CGMCC 1.7738</strain>
    </source>
</reference>
<proteinExistence type="predicted"/>
<dbReference type="EMBL" id="FOTC01000010">
    <property type="protein sequence ID" value="SFL63447.1"/>
    <property type="molecule type" value="Genomic_DNA"/>
</dbReference>